<gene>
    <name evidence="1" type="ORF">NCTC10951_01716</name>
</gene>
<proteinExistence type="predicted"/>
<dbReference type="Proteomes" id="UP000268658">
    <property type="component" value="Chromosome"/>
</dbReference>
<organism evidence="1 2">
    <name type="scientific">Actinomyces viscosus</name>
    <dbReference type="NCBI Taxonomy" id="1656"/>
    <lineage>
        <taxon>Bacteria</taxon>
        <taxon>Bacillati</taxon>
        <taxon>Actinomycetota</taxon>
        <taxon>Actinomycetes</taxon>
        <taxon>Actinomycetales</taxon>
        <taxon>Actinomycetaceae</taxon>
        <taxon>Actinomyces</taxon>
    </lineage>
</organism>
<sequence length="77" mass="8895">MVGPEWEPWVRVLRPEEMRGISWDLKLLCQEEASISKRSHGGGSEESMSYLVRYLQEACRFAEELVEDGRGMVYMIG</sequence>
<dbReference type="KEGG" id="avc:NCTC10951_01716"/>
<reference evidence="1 2" key="1">
    <citation type="submission" date="2018-12" db="EMBL/GenBank/DDBJ databases">
        <authorList>
            <consortium name="Pathogen Informatics"/>
        </authorList>
    </citation>
    <scope>NUCLEOTIDE SEQUENCE [LARGE SCALE GENOMIC DNA]</scope>
    <source>
        <strain evidence="1 2">NCTC10951</strain>
    </source>
</reference>
<accession>A0A3S5EWG4</accession>
<evidence type="ECO:0000313" key="1">
    <source>
        <dbReference type="EMBL" id="VEI16515.1"/>
    </source>
</evidence>
<dbReference type="EMBL" id="LR134477">
    <property type="protein sequence ID" value="VEI16515.1"/>
    <property type="molecule type" value="Genomic_DNA"/>
</dbReference>
<evidence type="ECO:0000313" key="2">
    <source>
        <dbReference type="Proteomes" id="UP000268658"/>
    </source>
</evidence>
<protein>
    <recommendedName>
        <fullName evidence="3">DUF1877 domain-containing protein</fullName>
    </recommendedName>
</protein>
<evidence type="ECO:0008006" key="3">
    <source>
        <dbReference type="Google" id="ProtNLM"/>
    </source>
</evidence>
<dbReference type="AlphaFoldDB" id="A0A3S5EWG4"/>
<name>A0A3S5EWG4_ACTVI</name>